<feature type="domain" description="Restriction endonuclease AspBHI N-terminal" evidence="2">
    <location>
        <begin position="26"/>
        <end position="215"/>
    </location>
</feature>
<dbReference type="Gene3D" id="3.40.1350.10">
    <property type="match status" value="1"/>
</dbReference>
<dbReference type="Gene3D" id="2.30.280.20">
    <property type="match status" value="1"/>
</dbReference>
<feature type="domain" description="Restriction endonuclease type IV Mrr" evidence="1">
    <location>
        <begin position="261"/>
        <end position="377"/>
    </location>
</feature>
<dbReference type="InterPro" id="IPR007560">
    <property type="entry name" value="Restrct_endonuc_IV_Mrr"/>
</dbReference>
<dbReference type="Pfam" id="PF04471">
    <property type="entry name" value="Mrr_cat"/>
    <property type="match status" value="1"/>
</dbReference>
<proteinExistence type="predicted"/>
<sequence>MEVQFDDLEKSDLYVDCVYKGGTVPNMSSEPFHKLIPGCENAGGFRKKLREDGSGKYAYVVLYTSMEELEWPDYLDEETGIFRYYGDNREPGRELTDTKKKGNKILEMVFDLLNEGVALEDMPPFFIFKKTGVGRDIQFLGLAVPGNPKISPDKDLVAFWRTVKEKRFQNYEAYFTILDTGNKPIYRNWIESLIYDHDNSLQYAPEAWRRFVKLGRNGITALTAPRMHKIPTRFEQLPAGSDTEGLLCLDAIRNHYNDFSQGFEACATSIIGKMDTNFVDFSLTRPWRDGGRDALGFYSISAGGKVNSPLKIDCALEAKCYAPTHGVGVKEMSRLISRIRYRQFGIMITTSYVDKQAYQEVVEDGHPILIVSAVDIAGVLRKNAINSSNVDEWLKSVDSTDKRIMAYYQGIKDIMSNK</sequence>
<evidence type="ECO:0000259" key="1">
    <source>
        <dbReference type="Pfam" id="PF04471"/>
    </source>
</evidence>
<dbReference type="RefSeq" id="WP_097075610.1">
    <property type="nucleotide sequence ID" value="NZ_OBMR01000002.1"/>
</dbReference>
<dbReference type="InterPro" id="IPR011856">
    <property type="entry name" value="tRNA_endonuc-like_dom_sf"/>
</dbReference>
<dbReference type="AlphaFoldDB" id="A0A285RFN8"/>
<accession>A0A285RFN8</accession>
<keyword evidence="3" id="KW-0378">Hydrolase</keyword>
<reference evidence="3 4" key="1">
    <citation type="submission" date="2017-08" db="EMBL/GenBank/DDBJ databases">
        <authorList>
            <person name="de Groot N.N."/>
        </authorList>
    </citation>
    <scope>NUCLEOTIDE SEQUENCE [LARGE SCALE GENOMIC DNA]</scope>
    <source>
        <strain evidence="3 4">DSM 9787</strain>
    </source>
</reference>
<gene>
    <name evidence="3" type="ORF">SAMN02910411_0934</name>
</gene>
<organism evidence="3 4">
    <name type="scientific">Pseudobutyrivibrio ruminis DSM 9787</name>
    <dbReference type="NCBI Taxonomy" id="1123011"/>
    <lineage>
        <taxon>Bacteria</taxon>
        <taxon>Bacillati</taxon>
        <taxon>Bacillota</taxon>
        <taxon>Clostridia</taxon>
        <taxon>Lachnospirales</taxon>
        <taxon>Lachnospiraceae</taxon>
        <taxon>Pseudobutyrivibrio</taxon>
    </lineage>
</organism>
<dbReference type="EMBL" id="OBMR01000002">
    <property type="protein sequence ID" value="SOB92548.1"/>
    <property type="molecule type" value="Genomic_DNA"/>
</dbReference>
<dbReference type="Pfam" id="PF18062">
    <property type="entry name" value="RE_AspBHI_N"/>
    <property type="match status" value="1"/>
</dbReference>
<dbReference type="GO" id="GO:0003677">
    <property type="term" value="F:DNA binding"/>
    <property type="evidence" value="ECO:0007669"/>
    <property type="project" value="InterPro"/>
</dbReference>
<keyword evidence="3" id="KW-0255">Endonuclease</keyword>
<evidence type="ECO:0000259" key="2">
    <source>
        <dbReference type="Pfam" id="PF18062"/>
    </source>
</evidence>
<protein>
    <submittedName>
        <fullName evidence="3">Restriction endonuclease</fullName>
    </submittedName>
</protein>
<name>A0A285RFN8_9FIRM</name>
<evidence type="ECO:0000313" key="3">
    <source>
        <dbReference type="EMBL" id="SOB92548.1"/>
    </source>
</evidence>
<dbReference type="Proteomes" id="UP000219563">
    <property type="component" value="Unassembled WGS sequence"/>
</dbReference>
<dbReference type="InterPro" id="IPR041409">
    <property type="entry name" value="RE_AspBHI_N"/>
</dbReference>
<keyword evidence="3" id="KW-0540">Nuclease</keyword>
<dbReference type="GO" id="GO:0009307">
    <property type="term" value="P:DNA restriction-modification system"/>
    <property type="evidence" value="ECO:0007669"/>
    <property type="project" value="InterPro"/>
</dbReference>
<dbReference type="GO" id="GO:0004519">
    <property type="term" value="F:endonuclease activity"/>
    <property type="evidence" value="ECO:0007669"/>
    <property type="project" value="UniProtKB-KW"/>
</dbReference>
<evidence type="ECO:0000313" key="4">
    <source>
        <dbReference type="Proteomes" id="UP000219563"/>
    </source>
</evidence>